<evidence type="ECO:0000256" key="1">
    <source>
        <dbReference type="SAM" id="MobiDB-lite"/>
    </source>
</evidence>
<keyword evidence="4" id="KW-1185">Reference proteome</keyword>
<comment type="caution">
    <text evidence="3">The sequence shown here is derived from an EMBL/GenBank/DDBJ whole genome shotgun (WGS) entry which is preliminary data.</text>
</comment>
<proteinExistence type="predicted"/>
<evidence type="ECO:0000256" key="2">
    <source>
        <dbReference type="SAM" id="SignalP"/>
    </source>
</evidence>
<feature type="region of interest" description="Disordered" evidence="1">
    <location>
        <begin position="70"/>
        <end position="93"/>
    </location>
</feature>
<sequence>MFITFKKPLLLGLIVLLSSVSAEEGADISVGDDASVNVKNTCAMRQVLQAMNELLTLQSAEIRELKKQVQNSCSGKQSGGRPPSSIRGGFNVDDDNDLFGSDFDIFKED</sequence>
<reference evidence="3 4" key="1">
    <citation type="submission" date="2023-11" db="EMBL/GenBank/DDBJ databases">
        <title>Halocaridina rubra genome assembly.</title>
        <authorList>
            <person name="Smith C."/>
        </authorList>
    </citation>
    <scope>NUCLEOTIDE SEQUENCE [LARGE SCALE GENOMIC DNA]</scope>
    <source>
        <strain evidence="3">EP-1</strain>
        <tissue evidence="3">Whole</tissue>
    </source>
</reference>
<feature type="chain" id="PRO_5042891507" evidence="2">
    <location>
        <begin position="23"/>
        <end position="109"/>
    </location>
</feature>
<feature type="compositionally biased region" description="Low complexity" evidence="1">
    <location>
        <begin position="79"/>
        <end position="89"/>
    </location>
</feature>
<feature type="non-terminal residue" evidence="3">
    <location>
        <position position="109"/>
    </location>
</feature>
<evidence type="ECO:0000313" key="3">
    <source>
        <dbReference type="EMBL" id="KAK7076609.1"/>
    </source>
</evidence>
<dbReference type="EMBL" id="JAXCGZ010009604">
    <property type="protein sequence ID" value="KAK7076609.1"/>
    <property type="molecule type" value="Genomic_DNA"/>
</dbReference>
<keyword evidence="2" id="KW-0732">Signal</keyword>
<protein>
    <submittedName>
        <fullName evidence="3">Uncharacterized protein</fullName>
    </submittedName>
</protein>
<gene>
    <name evidence="3" type="ORF">SK128_002830</name>
</gene>
<feature type="signal peptide" evidence="2">
    <location>
        <begin position="1"/>
        <end position="22"/>
    </location>
</feature>
<dbReference type="AlphaFoldDB" id="A0AAN8XEA4"/>
<accession>A0AAN8XEA4</accession>
<dbReference type="Proteomes" id="UP001381693">
    <property type="component" value="Unassembled WGS sequence"/>
</dbReference>
<evidence type="ECO:0000313" key="4">
    <source>
        <dbReference type="Proteomes" id="UP001381693"/>
    </source>
</evidence>
<organism evidence="3 4">
    <name type="scientific">Halocaridina rubra</name>
    <name type="common">Hawaiian red shrimp</name>
    <dbReference type="NCBI Taxonomy" id="373956"/>
    <lineage>
        <taxon>Eukaryota</taxon>
        <taxon>Metazoa</taxon>
        <taxon>Ecdysozoa</taxon>
        <taxon>Arthropoda</taxon>
        <taxon>Crustacea</taxon>
        <taxon>Multicrustacea</taxon>
        <taxon>Malacostraca</taxon>
        <taxon>Eumalacostraca</taxon>
        <taxon>Eucarida</taxon>
        <taxon>Decapoda</taxon>
        <taxon>Pleocyemata</taxon>
        <taxon>Caridea</taxon>
        <taxon>Atyoidea</taxon>
        <taxon>Atyidae</taxon>
        <taxon>Halocaridina</taxon>
    </lineage>
</organism>
<name>A0AAN8XEA4_HALRR</name>